<dbReference type="EMBL" id="WUUS01000001">
    <property type="protein sequence ID" value="MXR39872.1"/>
    <property type="molecule type" value="Genomic_DNA"/>
</dbReference>
<evidence type="ECO:0000256" key="2">
    <source>
        <dbReference type="ARBA" id="ARBA00001946"/>
    </source>
</evidence>
<keyword evidence="9 13" id="KW-0521">NADP</keyword>
<feature type="binding site" evidence="13">
    <location>
        <position position="386"/>
    </location>
    <ligand>
        <name>NADP(+)</name>
        <dbReference type="ChEBI" id="CHEBI:58349"/>
    </ligand>
</feature>
<reference evidence="15 16" key="1">
    <citation type="submission" date="2019-12" db="EMBL/GenBank/DDBJ databases">
        <title>Isolation and characterization of three novel carbon monoxide-oxidizing members of Halobacteria from salione crusts and soils.</title>
        <authorList>
            <person name="Myers M.R."/>
            <person name="King G.M."/>
        </authorList>
    </citation>
    <scope>NUCLEOTIDE SEQUENCE [LARGE SCALE GENOMIC DNA]</scope>
    <source>
        <strain evidence="15 16">WSA2</strain>
    </source>
</reference>
<protein>
    <recommendedName>
        <fullName evidence="5">isocitrate dehydrogenase (NADP(+))</fullName>
        <ecNumber evidence="5">1.1.1.42</ecNumber>
    </recommendedName>
</protein>
<evidence type="ECO:0000256" key="4">
    <source>
        <dbReference type="ARBA" id="ARBA00011738"/>
    </source>
</evidence>
<evidence type="ECO:0000256" key="9">
    <source>
        <dbReference type="ARBA" id="ARBA00022857"/>
    </source>
</evidence>
<dbReference type="GO" id="GO:0046872">
    <property type="term" value="F:metal ion binding"/>
    <property type="evidence" value="ECO:0007669"/>
    <property type="project" value="UniProtKB-KW"/>
</dbReference>
<feature type="binding site" evidence="12">
    <location>
        <position position="146"/>
    </location>
    <ligand>
        <name>D-threo-isocitrate</name>
        <dbReference type="ChEBI" id="CHEBI:15562"/>
    </ligand>
</feature>
<comment type="cofactor">
    <cofactor evidence="2">
        <name>Mg(2+)</name>
        <dbReference type="ChEBI" id="CHEBI:18420"/>
    </cofactor>
</comment>
<organism evidence="15 16">
    <name type="scientific">Halobaculum saliterrae</name>
    <dbReference type="NCBI Taxonomy" id="2073113"/>
    <lineage>
        <taxon>Archaea</taxon>
        <taxon>Methanobacteriati</taxon>
        <taxon>Methanobacteriota</taxon>
        <taxon>Stenosarchaea group</taxon>
        <taxon>Halobacteria</taxon>
        <taxon>Halobacteriales</taxon>
        <taxon>Haloferacaceae</taxon>
        <taxon>Halobaculum</taxon>
    </lineage>
</organism>
<evidence type="ECO:0000256" key="5">
    <source>
        <dbReference type="ARBA" id="ARBA00013013"/>
    </source>
</evidence>
<feature type="binding site" evidence="13">
    <location>
        <position position="343"/>
    </location>
    <ligand>
        <name>NADP(+)</name>
        <dbReference type="ChEBI" id="CHEBI:58349"/>
    </ligand>
</feature>
<evidence type="ECO:0000256" key="7">
    <source>
        <dbReference type="ARBA" id="ARBA00022723"/>
    </source>
</evidence>
<keyword evidence="10" id="KW-0560">Oxidoreductase</keyword>
<gene>
    <name evidence="15" type="ORF">GRX01_00650</name>
</gene>
<keyword evidence="11" id="KW-0464">Manganese</keyword>
<keyword evidence="16" id="KW-1185">Reference proteome</keyword>
<evidence type="ECO:0000256" key="6">
    <source>
        <dbReference type="ARBA" id="ARBA00022532"/>
    </source>
</evidence>
<dbReference type="EC" id="1.1.1.42" evidence="5"/>
<name>A0A6B0SUK4_9EURY</name>
<proteinExistence type="inferred from homology"/>
<dbReference type="PANTHER" id="PTHR43504:SF1">
    <property type="entry name" value="ISOCITRATE DEHYDROGENASE [NADP]"/>
    <property type="match status" value="1"/>
</dbReference>
<evidence type="ECO:0000313" key="16">
    <source>
        <dbReference type="Proteomes" id="UP000437065"/>
    </source>
</evidence>
<dbReference type="InterPro" id="IPR024084">
    <property type="entry name" value="IsoPropMal-DH-like_dom"/>
</dbReference>
<comment type="caution">
    <text evidence="15">The sequence shown here is derived from an EMBL/GenBank/DDBJ whole genome shotgun (WGS) entry which is preliminary data.</text>
</comment>
<dbReference type="PANTHER" id="PTHR43504">
    <property type="entry name" value="ISOCITRATE DEHYDROGENASE [NADP]"/>
    <property type="match status" value="1"/>
</dbReference>
<evidence type="ECO:0000256" key="12">
    <source>
        <dbReference type="PIRSR" id="PIRSR604439-1"/>
    </source>
</evidence>
<comment type="similarity">
    <text evidence="3">Belongs to the isocitrate and isopropylmalate dehydrogenases family.</text>
</comment>
<evidence type="ECO:0000256" key="8">
    <source>
        <dbReference type="ARBA" id="ARBA00022842"/>
    </source>
</evidence>
<comment type="cofactor">
    <cofactor evidence="1">
        <name>Mn(2+)</name>
        <dbReference type="ChEBI" id="CHEBI:29035"/>
    </cofactor>
</comment>
<dbReference type="AlphaFoldDB" id="A0A6B0SUK4"/>
<evidence type="ECO:0000256" key="11">
    <source>
        <dbReference type="ARBA" id="ARBA00023211"/>
    </source>
</evidence>
<dbReference type="RefSeq" id="WP_159662405.1">
    <property type="nucleotide sequence ID" value="NZ_WUUS01000001.1"/>
</dbReference>
<dbReference type="GO" id="GO:0004450">
    <property type="term" value="F:isocitrate dehydrogenase (NADP+) activity"/>
    <property type="evidence" value="ECO:0007669"/>
    <property type="project" value="UniProtKB-EC"/>
</dbReference>
<dbReference type="SMART" id="SM01329">
    <property type="entry name" value="Iso_dh"/>
    <property type="match status" value="1"/>
</dbReference>
<evidence type="ECO:0000259" key="14">
    <source>
        <dbReference type="SMART" id="SM01329"/>
    </source>
</evidence>
<dbReference type="Proteomes" id="UP000437065">
    <property type="component" value="Unassembled WGS sequence"/>
</dbReference>
<dbReference type="Pfam" id="PF00180">
    <property type="entry name" value="Iso_dh"/>
    <property type="match status" value="1"/>
</dbReference>
<evidence type="ECO:0000256" key="10">
    <source>
        <dbReference type="ARBA" id="ARBA00023002"/>
    </source>
</evidence>
<dbReference type="GO" id="GO:0006099">
    <property type="term" value="P:tricarboxylic acid cycle"/>
    <property type="evidence" value="ECO:0007669"/>
    <property type="project" value="UniProtKB-KW"/>
</dbReference>
<sequence>MTRDFEQISVPPRGTAVTYEGDFTPPEAPIVPFSPGVNEELVSAARRILDTAVERTGREIHWMRVYTGEEARERYGDPLPKETIRAFRRFRLGILGPLSGDRREALALGNEIRSRLEIVTATTRCSDIARHPSPIRGGDLDSTLFRDVSEDVAASLEYGPGTRDARRLRDCLLRTDGAERVPDDPTGYSVSPISQSGTEALVDVALEYAFEHDRRTVTISHQGDLRPASEGSFVSWARAYIDAEYGDSVVDEATFREEYQAFPEDELVLLERRTEELCRDLLVDPDEYDVILAPALGGTYLSTVANTAVGQTSESADLGLGDGTLLVTAHSSGHRQSATPGTNPIPLVLAGRLLFEYLGWSDAASLVRSAISRTLADGVLPRDLFRQRARGTPVEAAEFADETVARIETPHGELGSGGVVTTPEERASIKGSIAALYNVVFEDSISPDEIELNQLLHEDEEADVYLPEVGINFHYWRQWPVERRLEVLLHELAHVEEEPDERDHGDEFYERLLEITAIAADWQPELEATFDEDIDFDGVRRSIIESVHEETIEEDCDDIDERKRWLREQFFPR</sequence>
<keyword evidence="7" id="KW-0479">Metal-binding</keyword>
<dbReference type="SUPFAM" id="SSF53659">
    <property type="entry name" value="Isocitrate/Isopropylmalate dehydrogenase-like"/>
    <property type="match status" value="1"/>
</dbReference>
<evidence type="ECO:0000256" key="1">
    <source>
        <dbReference type="ARBA" id="ARBA00001936"/>
    </source>
</evidence>
<evidence type="ECO:0000256" key="3">
    <source>
        <dbReference type="ARBA" id="ARBA00007769"/>
    </source>
</evidence>
<dbReference type="Gene3D" id="3.40.718.10">
    <property type="entry name" value="Isopropylmalate Dehydrogenase"/>
    <property type="match status" value="1"/>
</dbReference>
<keyword evidence="6" id="KW-0816">Tricarboxylic acid cycle</keyword>
<feature type="binding site" evidence="12">
    <location>
        <position position="113"/>
    </location>
    <ligand>
        <name>D-threo-isocitrate</name>
        <dbReference type="ChEBI" id="CHEBI:15562"/>
    </ligand>
</feature>
<accession>A0A6B0SUK4</accession>
<evidence type="ECO:0000256" key="13">
    <source>
        <dbReference type="PIRSR" id="PIRSR604439-2"/>
    </source>
</evidence>
<keyword evidence="8" id="KW-0460">Magnesium</keyword>
<feature type="domain" description="Isopropylmalate dehydrogenase-like" evidence="14">
    <location>
        <begin position="30"/>
        <end position="403"/>
    </location>
</feature>
<evidence type="ECO:0000313" key="15">
    <source>
        <dbReference type="EMBL" id="MXR39872.1"/>
    </source>
</evidence>
<comment type="subunit">
    <text evidence="4">Homodimer.</text>
</comment>
<dbReference type="InterPro" id="IPR004439">
    <property type="entry name" value="Isocitrate_DH_NADP_dimer_prok"/>
</dbReference>